<evidence type="ECO:0000259" key="16">
    <source>
        <dbReference type="Pfam" id="PF05201"/>
    </source>
</evidence>
<dbReference type="OrthoDB" id="110209at2"/>
<dbReference type="SUPFAM" id="SSF51735">
    <property type="entry name" value="NAD(P)-binding Rossmann-fold domains"/>
    <property type="match status" value="1"/>
</dbReference>
<evidence type="ECO:0000256" key="7">
    <source>
        <dbReference type="ARBA" id="ARBA00047464"/>
    </source>
</evidence>
<dbReference type="Pfam" id="PF05201">
    <property type="entry name" value="GlutR_N"/>
    <property type="match status" value="1"/>
</dbReference>
<evidence type="ECO:0000256" key="3">
    <source>
        <dbReference type="ARBA" id="ARBA00012970"/>
    </source>
</evidence>
<dbReference type="Proteomes" id="UP000184447">
    <property type="component" value="Unassembled WGS sequence"/>
</dbReference>
<dbReference type="EMBL" id="FQXM01000010">
    <property type="protein sequence ID" value="SHH70177.1"/>
    <property type="molecule type" value="Genomic_DNA"/>
</dbReference>
<dbReference type="InterPro" id="IPR006151">
    <property type="entry name" value="Shikm_DH/Glu-tRNA_Rdtase"/>
</dbReference>
<keyword evidence="18" id="KW-1185">Reference proteome</keyword>
<feature type="domain" description="Glutamyl-tRNA reductase N-terminal" evidence="16">
    <location>
        <begin position="6"/>
        <end position="145"/>
    </location>
</feature>
<dbReference type="RefSeq" id="WP_073338364.1">
    <property type="nucleotide sequence ID" value="NZ_FQXM01000010.1"/>
</dbReference>
<dbReference type="SUPFAM" id="SSF69742">
    <property type="entry name" value="Glutamyl tRNA-reductase catalytic, N-terminal domain"/>
    <property type="match status" value="1"/>
</dbReference>
<dbReference type="PANTHER" id="PTHR43013">
    <property type="entry name" value="GLUTAMYL-TRNA REDUCTASE"/>
    <property type="match status" value="1"/>
</dbReference>
<name>A0A1M5V4I1_9CLOT</name>
<evidence type="ECO:0000259" key="15">
    <source>
        <dbReference type="Pfam" id="PF01488"/>
    </source>
</evidence>
<gene>
    <name evidence="8" type="primary">hemA</name>
    <name evidence="17" type="ORF">SAMN02745207_02077</name>
</gene>
<accession>A0A1M5V4I1</accession>
<evidence type="ECO:0000256" key="13">
    <source>
        <dbReference type="RuleBase" id="RU000584"/>
    </source>
</evidence>
<sequence>MIQLIGLKHNIDISIREKLSIVPRHVKNALNKIIEFSKGVIILSTCNRTEIYFDCDMYGEEALNKIFELLDWNKEYKEYVFIREEESAIEHLMEVTCGFHSKILGEDQILSQVKDAFEISKKNNTTSKSLYKLFQLAITCGKEFRWKSGMYKIPISSASIVAKESKNKDITSYMIIGYGEVGKLVEKYLVNDKLEKLYIVVRYVEVHESKDDRINYISFKEKVDYYDKVQCIISCTSSPHIIVKKEELPKKPYLIFDMAIPRDVDESIRELEWVEVIDIDSISAIDDENKQIRKEVMNQNRVILEKYIKEYEKYKVLNEIVPHIRKIKSYGDSVYKDRYETFINKKDSKNNEELAQKLLKSTSDLYVNRAIEVLKEEQLKGCGDECMRILQKIFIPQE</sequence>
<feature type="binding site" evidence="8 11">
    <location>
        <begin position="177"/>
        <end position="182"/>
    </location>
    <ligand>
        <name>NADP(+)</name>
        <dbReference type="ChEBI" id="CHEBI:58349"/>
    </ligand>
</feature>
<dbReference type="PROSITE" id="PS00747">
    <property type="entry name" value="GLUTR"/>
    <property type="match status" value="1"/>
</dbReference>
<dbReference type="NCBIfam" id="TIGR01035">
    <property type="entry name" value="hemA"/>
    <property type="match status" value="1"/>
</dbReference>
<dbReference type="PIRSF" id="PIRSF000445">
    <property type="entry name" value="4pyrrol_synth_GluRdtase"/>
    <property type="match status" value="1"/>
</dbReference>
<evidence type="ECO:0000256" key="6">
    <source>
        <dbReference type="ARBA" id="ARBA00023244"/>
    </source>
</evidence>
<feature type="binding site" evidence="8 10">
    <location>
        <position position="101"/>
    </location>
    <ligand>
        <name>substrate</name>
    </ligand>
</feature>
<proteinExistence type="inferred from homology"/>
<feature type="site" description="Important for activity" evidence="8 12">
    <location>
        <position position="91"/>
    </location>
</feature>
<comment type="subunit">
    <text evidence="8">Homodimer.</text>
</comment>
<evidence type="ECO:0000256" key="10">
    <source>
        <dbReference type="PIRSR" id="PIRSR000445-2"/>
    </source>
</evidence>
<comment type="miscellaneous">
    <text evidence="8">During catalysis, the active site Cys acts as a nucleophile attacking the alpha-carbonyl group of tRNA-bound glutamate with the formation of a thioester intermediate between enzyme and glutamate, and the concomitant release of tRNA(Glu). The thioester intermediate is finally reduced by direct hydride transfer from NADPH, to form the product GSA.</text>
</comment>
<feature type="binding site" evidence="8 10">
    <location>
        <begin position="106"/>
        <end position="108"/>
    </location>
    <ligand>
        <name>substrate</name>
    </ligand>
</feature>
<dbReference type="GO" id="GO:0019353">
    <property type="term" value="P:protoporphyrinogen IX biosynthetic process from glutamate"/>
    <property type="evidence" value="ECO:0007669"/>
    <property type="project" value="TreeGrafter"/>
</dbReference>
<dbReference type="GO" id="GO:0050661">
    <property type="term" value="F:NADP binding"/>
    <property type="evidence" value="ECO:0007669"/>
    <property type="project" value="InterPro"/>
</dbReference>
<protein>
    <recommendedName>
        <fullName evidence="3 8">Glutamyl-tRNA reductase</fullName>
        <shortName evidence="8">GluTR</shortName>
        <ecNumber evidence="3 8">1.2.1.70</ecNumber>
    </recommendedName>
</protein>
<evidence type="ECO:0000256" key="12">
    <source>
        <dbReference type="PIRSR" id="PIRSR000445-4"/>
    </source>
</evidence>
<evidence type="ECO:0000256" key="5">
    <source>
        <dbReference type="ARBA" id="ARBA00023002"/>
    </source>
</evidence>
<feature type="binding site" evidence="8 10">
    <location>
        <begin position="45"/>
        <end position="48"/>
    </location>
    <ligand>
        <name>substrate</name>
    </ligand>
</feature>
<feature type="domain" description="Tetrapyrrole biosynthesis glutamyl-tRNA reductase dimerisation" evidence="14">
    <location>
        <begin position="301"/>
        <end position="394"/>
    </location>
</feature>
<dbReference type="HAMAP" id="MF_00087">
    <property type="entry name" value="Glu_tRNA_reductase"/>
    <property type="match status" value="1"/>
</dbReference>
<comment type="similarity">
    <text evidence="2 8 13">Belongs to the glutamyl-tRNA reductase family.</text>
</comment>
<organism evidence="17 18">
    <name type="scientific">Clostridium grantii DSM 8605</name>
    <dbReference type="NCBI Taxonomy" id="1121316"/>
    <lineage>
        <taxon>Bacteria</taxon>
        <taxon>Bacillati</taxon>
        <taxon>Bacillota</taxon>
        <taxon>Clostridia</taxon>
        <taxon>Eubacteriales</taxon>
        <taxon>Clostridiaceae</taxon>
        <taxon>Clostridium</taxon>
    </lineage>
</organism>
<evidence type="ECO:0000256" key="2">
    <source>
        <dbReference type="ARBA" id="ARBA00005916"/>
    </source>
</evidence>
<evidence type="ECO:0000256" key="4">
    <source>
        <dbReference type="ARBA" id="ARBA00022857"/>
    </source>
</evidence>
<dbReference type="InterPro" id="IPR000343">
    <property type="entry name" value="4pyrrol_synth_GluRdtase"/>
</dbReference>
<dbReference type="Pfam" id="PF01488">
    <property type="entry name" value="Shikimate_DH"/>
    <property type="match status" value="1"/>
</dbReference>
<evidence type="ECO:0000256" key="9">
    <source>
        <dbReference type="PIRSR" id="PIRSR000445-1"/>
    </source>
</evidence>
<keyword evidence="5 8" id="KW-0560">Oxidoreductase</keyword>
<comment type="pathway">
    <text evidence="1 8 13">Porphyrin-containing compound metabolism; protoporphyrin-IX biosynthesis; 5-aminolevulinate from L-glutamyl-tRNA(Glu): step 1/2.</text>
</comment>
<keyword evidence="6 8" id="KW-0627">Porphyrin biosynthesis</keyword>
<dbReference type="STRING" id="1121316.SAMN02745207_02077"/>
<feature type="domain" description="Quinate/shikimate 5-dehydrogenase/glutamyl-tRNA reductase" evidence="15">
    <location>
        <begin position="171"/>
        <end position="284"/>
    </location>
</feature>
<dbReference type="Gene3D" id="3.40.50.720">
    <property type="entry name" value="NAD(P)-binding Rossmann-like Domain"/>
    <property type="match status" value="1"/>
</dbReference>
<dbReference type="PANTHER" id="PTHR43013:SF1">
    <property type="entry name" value="GLUTAMYL-TRNA REDUCTASE"/>
    <property type="match status" value="1"/>
</dbReference>
<dbReference type="InterPro" id="IPR018214">
    <property type="entry name" value="GluRdtase_CS"/>
</dbReference>
<dbReference type="Gene3D" id="3.30.460.30">
    <property type="entry name" value="Glutamyl-tRNA reductase, N-terminal domain"/>
    <property type="match status" value="1"/>
</dbReference>
<comment type="domain">
    <text evidence="8">Possesses an unusual extended V-shaped dimeric structure with each monomer consisting of three distinct domains arranged along a curved 'spinal' alpha-helix. The N-terminal catalytic domain specifically recognizes the glutamate moiety of the substrate. The second domain is the NADPH-binding domain, and the third C-terminal domain is responsible for dimerization.</text>
</comment>
<evidence type="ECO:0000256" key="8">
    <source>
        <dbReference type="HAMAP-Rule" id="MF_00087"/>
    </source>
</evidence>
<dbReference type="InterPro" id="IPR015896">
    <property type="entry name" value="4pyrrol_synth_GluRdtase_dimer"/>
</dbReference>
<evidence type="ECO:0000259" key="14">
    <source>
        <dbReference type="Pfam" id="PF00745"/>
    </source>
</evidence>
<dbReference type="AlphaFoldDB" id="A0A1M5V4I1"/>
<evidence type="ECO:0000256" key="1">
    <source>
        <dbReference type="ARBA" id="ARBA00005059"/>
    </source>
</evidence>
<dbReference type="GO" id="GO:0008883">
    <property type="term" value="F:glutamyl-tRNA reductase activity"/>
    <property type="evidence" value="ECO:0007669"/>
    <property type="project" value="UniProtKB-UniRule"/>
</dbReference>
<reference evidence="17 18" key="1">
    <citation type="submission" date="2016-11" db="EMBL/GenBank/DDBJ databases">
        <authorList>
            <person name="Jaros S."/>
            <person name="Januszkiewicz K."/>
            <person name="Wedrychowicz H."/>
        </authorList>
    </citation>
    <scope>NUCLEOTIDE SEQUENCE [LARGE SCALE GENOMIC DNA]</scope>
    <source>
        <strain evidence="17 18">DSM 8605</strain>
    </source>
</reference>
<feature type="active site" description="Nucleophile" evidence="8 9">
    <location>
        <position position="46"/>
    </location>
</feature>
<evidence type="ECO:0000256" key="11">
    <source>
        <dbReference type="PIRSR" id="PIRSR000445-3"/>
    </source>
</evidence>
<dbReference type="InterPro" id="IPR036343">
    <property type="entry name" value="GluRdtase_N_sf"/>
</dbReference>
<dbReference type="InterPro" id="IPR036291">
    <property type="entry name" value="NAD(P)-bd_dom_sf"/>
</dbReference>
<dbReference type="UniPathway" id="UPA00251">
    <property type="reaction ID" value="UER00316"/>
</dbReference>
<comment type="function">
    <text evidence="8">Catalyzes the NADPH-dependent reduction of glutamyl-tRNA(Glu) to glutamate 1-semialdehyde (GSA).</text>
</comment>
<keyword evidence="4 8" id="KW-0521">NADP</keyword>
<dbReference type="EC" id="1.2.1.70" evidence="3 8"/>
<evidence type="ECO:0000313" key="17">
    <source>
        <dbReference type="EMBL" id="SHH70177.1"/>
    </source>
</evidence>
<dbReference type="InterPro" id="IPR015895">
    <property type="entry name" value="4pyrrol_synth_GluRdtase_N"/>
</dbReference>
<comment type="catalytic activity">
    <reaction evidence="7 8 13">
        <text>(S)-4-amino-5-oxopentanoate + tRNA(Glu) + NADP(+) = L-glutamyl-tRNA(Glu) + NADPH + H(+)</text>
        <dbReference type="Rhea" id="RHEA:12344"/>
        <dbReference type="Rhea" id="RHEA-COMP:9663"/>
        <dbReference type="Rhea" id="RHEA-COMP:9680"/>
        <dbReference type="ChEBI" id="CHEBI:15378"/>
        <dbReference type="ChEBI" id="CHEBI:57501"/>
        <dbReference type="ChEBI" id="CHEBI:57783"/>
        <dbReference type="ChEBI" id="CHEBI:58349"/>
        <dbReference type="ChEBI" id="CHEBI:78442"/>
        <dbReference type="ChEBI" id="CHEBI:78520"/>
        <dbReference type="EC" id="1.2.1.70"/>
    </reaction>
</comment>
<dbReference type="Pfam" id="PF00745">
    <property type="entry name" value="GlutR_dimer"/>
    <property type="match status" value="1"/>
</dbReference>
<feature type="binding site" evidence="8 10">
    <location>
        <position position="112"/>
    </location>
    <ligand>
        <name>substrate</name>
    </ligand>
</feature>
<evidence type="ECO:0000313" key="18">
    <source>
        <dbReference type="Proteomes" id="UP000184447"/>
    </source>
</evidence>